<dbReference type="EMBL" id="JAGIOJ010000001">
    <property type="protein sequence ID" value="MBP2397415.1"/>
    <property type="molecule type" value="Genomic_DNA"/>
</dbReference>
<dbReference type="InterPro" id="IPR027051">
    <property type="entry name" value="XdhC_Rossmann_dom"/>
</dbReference>
<accession>A0ABS4XLZ3</accession>
<evidence type="ECO:0000259" key="1">
    <source>
        <dbReference type="Pfam" id="PF02625"/>
    </source>
</evidence>
<dbReference type="Pfam" id="PF02625">
    <property type="entry name" value="XdhC_CoxI"/>
    <property type="match status" value="1"/>
</dbReference>
<dbReference type="NCBIfam" id="TIGR02964">
    <property type="entry name" value="xanthine_xdhC"/>
    <property type="match status" value="1"/>
</dbReference>
<dbReference type="InterPro" id="IPR014308">
    <property type="entry name" value="Xanthine_DH_XdhC"/>
</dbReference>
<evidence type="ECO:0000313" key="4">
    <source>
        <dbReference type="Proteomes" id="UP001195422"/>
    </source>
</evidence>
<feature type="domain" description="XdhC- CoxI" evidence="1">
    <location>
        <begin position="10"/>
        <end position="68"/>
    </location>
</feature>
<keyword evidence="4" id="KW-1185">Reference proteome</keyword>
<dbReference type="PANTHER" id="PTHR30388">
    <property type="entry name" value="ALDEHYDE OXIDOREDUCTASE MOLYBDENUM COFACTOR ASSEMBLY PROTEIN"/>
    <property type="match status" value="1"/>
</dbReference>
<dbReference type="InterPro" id="IPR052698">
    <property type="entry name" value="MoCofactor_Util/Proc"/>
</dbReference>
<gene>
    <name evidence="3" type="ORF">JOF39_000496</name>
</gene>
<dbReference type="Proteomes" id="UP001195422">
    <property type="component" value="Unassembled WGS sequence"/>
</dbReference>
<dbReference type="RefSeq" id="WP_188947203.1">
    <property type="nucleotide sequence ID" value="NZ_BMPH01000002.1"/>
</dbReference>
<dbReference type="PANTHER" id="PTHR30388:SF6">
    <property type="entry name" value="XANTHINE DEHYDROGENASE SUBUNIT A-RELATED"/>
    <property type="match status" value="1"/>
</dbReference>
<dbReference type="SUPFAM" id="SSF51735">
    <property type="entry name" value="NAD(P)-binding Rossmann-fold domains"/>
    <property type="match status" value="1"/>
</dbReference>
<organism evidence="3 4">
    <name type="scientific">Glutamicibacter protophormiae</name>
    <name type="common">Brevibacterium protophormiae</name>
    <dbReference type="NCBI Taxonomy" id="37930"/>
    <lineage>
        <taxon>Bacteria</taxon>
        <taxon>Bacillati</taxon>
        <taxon>Actinomycetota</taxon>
        <taxon>Actinomycetes</taxon>
        <taxon>Micrococcales</taxon>
        <taxon>Micrococcaceae</taxon>
        <taxon>Glutamicibacter</taxon>
    </lineage>
</organism>
<comment type="caution">
    <text evidence="3">The sequence shown here is derived from an EMBL/GenBank/DDBJ whole genome shotgun (WGS) entry which is preliminary data.</text>
</comment>
<dbReference type="Pfam" id="PF13478">
    <property type="entry name" value="XdhC_C"/>
    <property type="match status" value="1"/>
</dbReference>
<reference evidence="3 4" key="1">
    <citation type="submission" date="2021-03" db="EMBL/GenBank/DDBJ databases">
        <title>Sequencing the genomes of 1000 actinobacteria strains.</title>
        <authorList>
            <person name="Klenk H.-P."/>
        </authorList>
    </citation>
    <scope>NUCLEOTIDE SEQUENCE [LARGE SCALE GENOMIC DNA]</scope>
    <source>
        <strain evidence="3 4">DSM 20168</strain>
    </source>
</reference>
<dbReference type="Gene3D" id="3.40.50.720">
    <property type="entry name" value="NAD(P)-binding Rossmann-like Domain"/>
    <property type="match status" value="1"/>
</dbReference>
<dbReference type="InterPro" id="IPR003777">
    <property type="entry name" value="XdhC_CoxI"/>
</dbReference>
<evidence type="ECO:0000259" key="2">
    <source>
        <dbReference type="Pfam" id="PF13478"/>
    </source>
</evidence>
<protein>
    <submittedName>
        <fullName evidence="3">Xanthine dehydrogenase accessory factor</fullName>
    </submittedName>
</protein>
<feature type="domain" description="XdhC Rossmann" evidence="2">
    <location>
        <begin position="109"/>
        <end position="257"/>
    </location>
</feature>
<evidence type="ECO:0000313" key="3">
    <source>
        <dbReference type="EMBL" id="MBP2397415.1"/>
    </source>
</evidence>
<name>A0ABS4XLZ3_GLUPR</name>
<sequence>MWIEELARLREQRTAAVLVTVVSVRGHAPREAGAKFVVTDRELLGTIGGGNMEMLVAARARQMLASSTRSPEQLVLRLNDKAPAAYGKQCCGGEAVVLLEPVPVRPVIAVFGIGHVGLELAHILSRHDVELVLCDSRPEQLAQLDAVEAGKPPAVIRRQHAVLGEQVMAELPDGAMVLIMTHDHAEDFHLCDAALRRPGLGYVGLIGSAAKYARFTMKLAESGHERQDIARITCPIGLPGIPGKQPAAIAVSVAADLLARLALDAAPRSACLNICRTRS</sequence>
<proteinExistence type="predicted"/>
<dbReference type="InterPro" id="IPR036291">
    <property type="entry name" value="NAD(P)-bd_dom_sf"/>
</dbReference>